<reference evidence="2 3" key="1">
    <citation type="submission" date="2024-01" db="EMBL/GenBank/DDBJ databases">
        <title>Pseudocitrobacter sp. Endophytic strain Cyp-38L.</title>
        <authorList>
            <person name="Amer M.A."/>
            <person name="Hamed S.M."/>
        </authorList>
    </citation>
    <scope>NUCLEOTIDE SEQUENCE [LARGE SCALE GENOMIC DNA]</scope>
    <source>
        <strain evidence="2 3">Cyp38S</strain>
    </source>
</reference>
<dbReference type="InterPro" id="IPR051934">
    <property type="entry name" value="Phage_Tail_Fiber_Structural"/>
</dbReference>
<dbReference type="Pfam" id="PF07484">
    <property type="entry name" value="Collar"/>
    <property type="match status" value="1"/>
</dbReference>
<dbReference type="EMBL" id="JAYMYY010000003">
    <property type="protein sequence ID" value="MEO3990864.1"/>
    <property type="molecule type" value="Genomic_DNA"/>
</dbReference>
<accession>A0ABV0HK97</accession>
<gene>
    <name evidence="2" type="ORF">VSR74_13710</name>
</gene>
<dbReference type="RefSeq" id="WP_347795206.1">
    <property type="nucleotide sequence ID" value="NZ_JAYMYY010000003.1"/>
</dbReference>
<sequence>MATNNFKAFALDPNANVMSQADWEALPALLSGFTAGKASSAQVNKAIRQATFIASAVAQFVSDALTQDVLDDGNSAAFITKLKQAIVNGSVPAGIPMPWPTATPPTGWLKCNGANFNTSTYPLLAKAYPSGKLPDLRGEFLRGWDDGRGVDSGRSLLSSQNGLSYDHRHYIPTTAGSGGDGLMTSVFTDNTTAITYYPSGTNEYNPNPSTGTTLNTYSAKTTAGSDKFGDETRPRNVAFNYIVRAA</sequence>
<name>A0ABV0HK97_9ENTR</name>
<dbReference type="SUPFAM" id="SSF88874">
    <property type="entry name" value="Receptor-binding domain of short tail fibre protein gp12"/>
    <property type="match status" value="1"/>
</dbReference>
<evidence type="ECO:0000313" key="2">
    <source>
        <dbReference type="EMBL" id="MEO3990864.1"/>
    </source>
</evidence>
<dbReference type="InterPro" id="IPR011083">
    <property type="entry name" value="Phage_tail_collar_dom"/>
</dbReference>
<keyword evidence="3" id="KW-1185">Reference proteome</keyword>
<organism evidence="2 3">
    <name type="scientific">Pseudocitrobacter cyperus</name>
    <dbReference type="NCBI Taxonomy" id="3112843"/>
    <lineage>
        <taxon>Bacteria</taxon>
        <taxon>Pseudomonadati</taxon>
        <taxon>Pseudomonadota</taxon>
        <taxon>Gammaproteobacteria</taxon>
        <taxon>Enterobacterales</taxon>
        <taxon>Enterobacteriaceae</taxon>
        <taxon>Pseudocitrobacter</taxon>
    </lineage>
</organism>
<comment type="caution">
    <text evidence="2">The sequence shown here is derived from an EMBL/GenBank/DDBJ whole genome shotgun (WGS) entry which is preliminary data.</text>
</comment>
<evidence type="ECO:0000313" key="3">
    <source>
        <dbReference type="Proteomes" id="UP001444146"/>
    </source>
</evidence>
<dbReference type="Proteomes" id="UP001444146">
    <property type="component" value="Unassembled WGS sequence"/>
</dbReference>
<dbReference type="InterPro" id="IPR037053">
    <property type="entry name" value="Phage_tail_collar_dom_sf"/>
</dbReference>
<feature type="domain" description="Phage tail collar" evidence="1">
    <location>
        <begin position="94"/>
        <end position="141"/>
    </location>
</feature>
<protein>
    <submittedName>
        <fullName evidence="2">Tail fiber protein</fullName>
    </submittedName>
</protein>
<proteinExistence type="predicted"/>
<dbReference type="Gene3D" id="3.90.1340.10">
    <property type="entry name" value="Phage tail collar domain"/>
    <property type="match status" value="1"/>
</dbReference>
<evidence type="ECO:0000259" key="1">
    <source>
        <dbReference type="Pfam" id="PF07484"/>
    </source>
</evidence>
<dbReference type="PANTHER" id="PTHR35191:SF1">
    <property type="entry name" value="PROPHAGE SIDE TAIL FIBER PROTEIN HOMOLOG STFQ-RELATED"/>
    <property type="match status" value="1"/>
</dbReference>
<dbReference type="PANTHER" id="PTHR35191">
    <property type="entry name" value="PROPHAGE SIDE TAIL FIBER PROTEIN HOMOLOG STFQ-RELATED"/>
    <property type="match status" value="1"/>
</dbReference>